<dbReference type="CDD" id="cd00130">
    <property type="entry name" value="PAS"/>
    <property type="match status" value="1"/>
</dbReference>
<feature type="domain" description="Histidine kinase" evidence="8">
    <location>
        <begin position="153"/>
        <end position="357"/>
    </location>
</feature>
<dbReference type="Proteomes" id="UP001596414">
    <property type="component" value="Unassembled WGS sequence"/>
</dbReference>
<dbReference type="Gene3D" id="1.10.287.130">
    <property type="match status" value="1"/>
</dbReference>
<dbReference type="AlphaFoldDB" id="A0ABD5X0J6"/>
<evidence type="ECO:0000259" key="9">
    <source>
        <dbReference type="PROSITE" id="PS50112"/>
    </source>
</evidence>
<feature type="compositionally biased region" description="Polar residues" evidence="7">
    <location>
        <begin position="15"/>
        <end position="26"/>
    </location>
</feature>
<dbReference type="InterPro" id="IPR004358">
    <property type="entry name" value="Sig_transdc_His_kin-like_C"/>
</dbReference>
<organism evidence="10 11">
    <name type="scientific">Halovenus rubra</name>
    <dbReference type="NCBI Taxonomy" id="869890"/>
    <lineage>
        <taxon>Archaea</taxon>
        <taxon>Methanobacteriati</taxon>
        <taxon>Methanobacteriota</taxon>
        <taxon>Stenosarchaea group</taxon>
        <taxon>Halobacteria</taxon>
        <taxon>Halobacteriales</taxon>
        <taxon>Haloarculaceae</taxon>
        <taxon>Halovenus</taxon>
    </lineage>
</organism>
<evidence type="ECO:0000256" key="5">
    <source>
        <dbReference type="ARBA" id="ARBA00022777"/>
    </source>
</evidence>
<dbReference type="SMART" id="SM00387">
    <property type="entry name" value="HATPase_c"/>
    <property type="match status" value="1"/>
</dbReference>
<dbReference type="InterPro" id="IPR003661">
    <property type="entry name" value="HisK_dim/P_dom"/>
</dbReference>
<dbReference type="InterPro" id="IPR003594">
    <property type="entry name" value="HATPase_dom"/>
</dbReference>
<dbReference type="PROSITE" id="PS50112">
    <property type="entry name" value="PAS"/>
    <property type="match status" value="1"/>
</dbReference>
<dbReference type="InterPro" id="IPR036890">
    <property type="entry name" value="HATPase_C_sf"/>
</dbReference>
<dbReference type="GO" id="GO:0000160">
    <property type="term" value="P:phosphorelay signal transduction system"/>
    <property type="evidence" value="ECO:0007669"/>
    <property type="project" value="UniProtKB-KW"/>
</dbReference>
<dbReference type="Gene3D" id="3.30.450.20">
    <property type="entry name" value="PAS domain"/>
    <property type="match status" value="1"/>
</dbReference>
<keyword evidence="10" id="KW-0067">ATP-binding</keyword>
<protein>
    <recommendedName>
        <fullName evidence="2">histidine kinase</fullName>
        <ecNumber evidence="2">2.7.13.3</ecNumber>
    </recommendedName>
</protein>
<gene>
    <name evidence="10" type="ORF">ACFQJ7_01350</name>
</gene>
<keyword evidence="4" id="KW-0808">Transferase</keyword>
<name>A0ABD5X0J6_9EURY</name>
<evidence type="ECO:0000256" key="4">
    <source>
        <dbReference type="ARBA" id="ARBA00022679"/>
    </source>
</evidence>
<dbReference type="SUPFAM" id="SSF47384">
    <property type="entry name" value="Homodimeric domain of signal transducing histidine kinase"/>
    <property type="match status" value="1"/>
</dbReference>
<keyword evidence="6" id="KW-0902">Two-component regulatory system</keyword>
<dbReference type="EC" id="2.7.13.3" evidence="2"/>
<dbReference type="InterPro" id="IPR000014">
    <property type="entry name" value="PAS"/>
</dbReference>
<evidence type="ECO:0000313" key="11">
    <source>
        <dbReference type="Proteomes" id="UP001596414"/>
    </source>
</evidence>
<dbReference type="GO" id="GO:0004673">
    <property type="term" value="F:protein histidine kinase activity"/>
    <property type="evidence" value="ECO:0007669"/>
    <property type="project" value="UniProtKB-EC"/>
</dbReference>
<dbReference type="SMART" id="SM00091">
    <property type="entry name" value="PAS"/>
    <property type="match status" value="1"/>
</dbReference>
<dbReference type="SUPFAM" id="SSF55785">
    <property type="entry name" value="PYP-like sensor domain (PAS domain)"/>
    <property type="match status" value="1"/>
</dbReference>
<evidence type="ECO:0000256" key="3">
    <source>
        <dbReference type="ARBA" id="ARBA00022553"/>
    </source>
</evidence>
<feature type="region of interest" description="Disordered" evidence="7">
    <location>
        <begin position="1"/>
        <end position="26"/>
    </location>
</feature>
<evidence type="ECO:0000256" key="1">
    <source>
        <dbReference type="ARBA" id="ARBA00000085"/>
    </source>
</evidence>
<dbReference type="SUPFAM" id="SSF55874">
    <property type="entry name" value="ATPase domain of HSP90 chaperone/DNA topoisomerase II/histidine kinase"/>
    <property type="match status" value="1"/>
</dbReference>
<dbReference type="InterPro" id="IPR005467">
    <property type="entry name" value="His_kinase_dom"/>
</dbReference>
<dbReference type="PANTHER" id="PTHR43711">
    <property type="entry name" value="TWO-COMPONENT HISTIDINE KINASE"/>
    <property type="match status" value="1"/>
</dbReference>
<dbReference type="Pfam" id="PF00512">
    <property type="entry name" value="HisKA"/>
    <property type="match status" value="1"/>
</dbReference>
<dbReference type="InterPro" id="IPR050736">
    <property type="entry name" value="Sensor_HK_Regulatory"/>
</dbReference>
<dbReference type="InterPro" id="IPR035965">
    <property type="entry name" value="PAS-like_dom_sf"/>
</dbReference>
<sequence>MEQATPIMSDDHAENSSPPASDEQTTGLHGRIVEAVGDPVCTFSRNGQLGYVNPAFERQTGYTATEIDEITAVVDEADSQALLSAVEDLQMAADTASTTVEVSLRQRNGDSVSVECHLTTFESDHHEADVVAAVRDVSARTARTERLSRFASVVSHDLRNPLDVALGRAEVLPEIADVDEESEQHLNEIYNSLKRMERLIQDVLTLSQQREGSVKTGPVALEPVARDAWGNVDTADATLAVTATADIEAHRDGLLRLFENLFRNAVEHASQESADTAVTVEVGIIDRDSQAGFYVGDNGPGIDHGDQNQLFEGGYTTTADGTGLGLTIVREIAEVHDWHVTVTDRDSKQSGARFELTGVTRPDSESG</sequence>
<dbReference type="Pfam" id="PF02518">
    <property type="entry name" value="HATPase_c"/>
    <property type="match status" value="1"/>
</dbReference>
<dbReference type="PROSITE" id="PS50109">
    <property type="entry name" value="HIS_KIN"/>
    <property type="match status" value="1"/>
</dbReference>
<dbReference type="GO" id="GO:0005524">
    <property type="term" value="F:ATP binding"/>
    <property type="evidence" value="ECO:0007669"/>
    <property type="project" value="UniProtKB-KW"/>
</dbReference>
<feature type="domain" description="PAS" evidence="9">
    <location>
        <begin position="31"/>
        <end position="67"/>
    </location>
</feature>
<reference evidence="10 11" key="1">
    <citation type="journal article" date="2014" name="Int. J. Syst. Evol. Microbiol.">
        <title>Complete genome sequence of Corynebacterium casei LMG S-19264T (=DSM 44701T), isolated from a smear-ripened cheese.</title>
        <authorList>
            <consortium name="US DOE Joint Genome Institute (JGI-PGF)"/>
            <person name="Walter F."/>
            <person name="Albersmeier A."/>
            <person name="Kalinowski J."/>
            <person name="Ruckert C."/>
        </authorList>
    </citation>
    <scope>NUCLEOTIDE SEQUENCE [LARGE SCALE GENOMIC DNA]</scope>
    <source>
        <strain evidence="10 11">CGMCC 4.7215</strain>
    </source>
</reference>
<dbReference type="EMBL" id="JBHSZQ010000001">
    <property type="protein sequence ID" value="MFC7124691.1"/>
    <property type="molecule type" value="Genomic_DNA"/>
</dbReference>
<dbReference type="PANTHER" id="PTHR43711:SF1">
    <property type="entry name" value="HISTIDINE KINASE 1"/>
    <property type="match status" value="1"/>
</dbReference>
<keyword evidence="5" id="KW-0418">Kinase</keyword>
<dbReference type="PRINTS" id="PR00344">
    <property type="entry name" value="BCTRLSENSOR"/>
</dbReference>
<dbReference type="InterPro" id="IPR036097">
    <property type="entry name" value="HisK_dim/P_sf"/>
</dbReference>
<dbReference type="Gene3D" id="3.30.565.10">
    <property type="entry name" value="Histidine kinase-like ATPase, C-terminal domain"/>
    <property type="match status" value="1"/>
</dbReference>
<keyword evidence="10" id="KW-0547">Nucleotide-binding</keyword>
<dbReference type="SMART" id="SM00388">
    <property type="entry name" value="HisKA"/>
    <property type="match status" value="1"/>
</dbReference>
<dbReference type="NCBIfam" id="TIGR00229">
    <property type="entry name" value="sensory_box"/>
    <property type="match status" value="1"/>
</dbReference>
<comment type="catalytic activity">
    <reaction evidence="1">
        <text>ATP + protein L-histidine = ADP + protein N-phospho-L-histidine.</text>
        <dbReference type="EC" id="2.7.13.3"/>
    </reaction>
</comment>
<dbReference type="InterPro" id="IPR013767">
    <property type="entry name" value="PAS_fold"/>
</dbReference>
<evidence type="ECO:0000256" key="6">
    <source>
        <dbReference type="ARBA" id="ARBA00023012"/>
    </source>
</evidence>
<proteinExistence type="predicted"/>
<dbReference type="RefSeq" id="WP_267637565.1">
    <property type="nucleotide sequence ID" value="NZ_JAODIY010000010.1"/>
</dbReference>
<comment type="caution">
    <text evidence="10">The sequence shown here is derived from an EMBL/GenBank/DDBJ whole genome shotgun (WGS) entry which is preliminary data.</text>
</comment>
<dbReference type="CDD" id="cd00082">
    <property type="entry name" value="HisKA"/>
    <property type="match status" value="1"/>
</dbReference>
<accession>A0ABD5X0J6</accession>
<dbReference type="Pfam" id="PF00989">
    <property type="entry name" value="PAS"/>
    <property type="match status" value="1"/>
</dbReference>
<evidence type="ECO:0000256" key="7">
    <source>
        <dbReference type="SAM" id="MobiDB-lite"/>
    </source>
</evidence>
<evidence type="ECO:0000259" key="8">
    <source>
        <dbReference type="PROSITE" id="PS50109"/>
    </source>
</evidence>
<evidence type="ECO:0000313" key="10">
    <source>
        <dbReference type="EMBL" id="MFC7124691.1"/>
    </source>
</evidence>
<evidence type="ECO:0000256" key="2">
    <source>
        <dbReference type="ARBA" id="ARBA00012438"/>
    </source>
</evidence>
<keyword evidence="3" id="KW-0597">Phosphoprotein</keyword>